<feature type="compositionally biased region" description="Basic and acidic residues" evidence="1">
    <location>
        <begin position="340"/>
        <end position="362"/>
    </location>
</feature>
<feature type="compositionally biased region" description="Low complexity" evidence="1">
    <location>
        <begin position="363"/>
        <end position="373"/>
    </location>
</feature>
<keyword evidence="3" id="KW-1185">Reference proteome</keyword>
<evidence type="ECO:0000256" key="1">
    <source>
        <dbReference type="SAM" id="MobiDB-lite"/>
    </source>
</evidence>
<feature type="compositionally biased region" description="Acidic residues" evidence="1">
    <location>
        <begin position="116"/>
        <end position="126"/>
    </location>
</feature>
<feature type="region of interest" description="Disordered" evidence="1">
    <location>
        <begin position="115"/>
        <end position="148"/>
    </location>
</feature>
<organism evidence="2 3">
    <name type="scientific">Popillia japonica</name>
    <name type="common">Japanese beetle</name>
    <dbReference type="NCBI Taxonomy" id="7064"/>
    <lineage>
        <taxon>Eukaryota</taxon>
        <taxon>Metazoa</taxon>
        <taxon>Ecdysozoa</taxon>
        <taxon>Arthropoda</taxon>
        <taxon>Hexapoda</taxon>
        <taxon>Insecta</taxon>
        <taxon>Pterygota</taxon>
        <taxon>Neoptera</taxon>
        <taxon>Endopterygota</taxon>
        <taxon>Coleoptera</taxon>
        <taxon>Polyphaga</taxon>
        <taxon>Scarabaeiformia</taxon>
        <taxon>Scarabaeidae</taxon>
        <taxon>Rutelinae</taxon>
        <taxon>Popillia</taxon>
    </lineage>
</organism>
<dbReference type="Proteomes" id="UP001458880">
    <property type="component" value="Unassembled WGS sequence"/>
</dbReference>
<dbReference type="AlphaFoldDB" id="A0AAW1HUE1"/>
<reference evidence="2 3" key="1">
    <citation type="journal article" date="2024" name="BMC Genomics">
        <title>De novo assembly and annotation of Popillia japonica's genome with initial clues to its potential as an invasive pest.</title>
        <authorList>
            <person name="Cucini C."/>
            <person name="Boschi S."/>
            <person name="Funari R."/>
            <person name="Cardaioli E."/>
            <person name="Iannotti N."/>
            <person name="Marturano G."/>
            <person name="Paoli F."/>
            <person name="Bruttini M."/>
            <person name="Carapelli A."/>
            <person name="Frati F."/>
            <person name="Nardi F."/>
        </authorList>
    </citation>
    <scope>NUCLEOTIDE SEQUENCE [LARGE SCALE GENOMIC DNA]</scope>
    <source>
        <strain evidence="2">DMR45628</strain>
    </source>
</reference>
<evidence type="ECO:0000313" key="2">
    <source>
        <dbReference type="EMBL" id="KAK9679958.1"/>
    </source>
</evidence>
<feature type="region of interest" description="Disordered" evidence="1">
    <location>
        <begin position="83"/>
        <end position="102"/>
    </location>
</feature>
<feature type="compositionally biased region" description="Basic and acidic residues" evidence="1">
    <location>
        <begin position="398"/>
        <end position="407"/>
    </location>
</feature>
<accession>A0AAW1HUE1</accession>
<feature type="region of interest" description="Disordered" evidence="1">
    <location>
        <begin position="1"/>
        <end position="64"/>
    </location>
</feature>
<feature type="compositionally biased region" description="Acidic residues" evidence="1">
    <location>
        <begin position="89"/>
        <end position="99"/>
    </location>
</feature>
<protein>
    <submittedName>
        <fullName evidence="2">Uncharacterized protein</fullName>
    </submittedName>
</protein>
<gene>
    <name evidence="2" type="ORF">QE152_g39533</name>
</gene>
<name>A0AAW1HUE1_POPJA</name>
<evidence type="ECO:0000313" key="3">
    <source>
        <dbReference type="Proteomes" id="UP001458880"/>
    </source>
</evidence>
<comment type="caution">
    <text evidence="2">The sequence shown here is derived from an EMBL/GenBank/DDBJ whole genome shotgun (WGS) entry which is preliminary data.</text>
</comment>
<sequence>MGKIHGAEESNVRPDASSGDIVSVNLQQAEHMLNMDTQTLQEPQGSRQHASQEEEQTVESKRRKLGLADYFNIEITNRYADNASNMEHEDIESGQDDGAESQHGILADNASNMEHEDIESGQDDGAESQQWEEQTREEQPRNNQKPPPICFVTRLKKCYGEFRSKLDAISADYYLHLPPPICFVTRLKKCYGEFRSKLDAISADYYLHFAGDKTLGLHDDVEAEDVKLELLELEVPVKSVEKFKNTKNPIFMLTVPKNVGIKQLSTKASDLGANEEAKIPTGTTSKNKCMAKSREFSAATNTEDAEGGGASRRCGTAKTFLIGRRWQSRGNFPPLPTPRMLREVEPRDGAELQRRSSLDDATTRQSQSQNTQSGGHTPPDLSERTGKHTQPPTNRMNRTKELRSTREYTDIDDNLNYTNRIADTFKAINDIVNLEWLADRLDELYEKMKSCTTLIQHAKLISEFNEQHAP</sequence>
<proteinExistence type="predicted"/>
<feature type="region of interest" description="Disordered" evidence="1">
    <location>
        <begin position="325"/>
        <end position="407"/>
    </location>
</feature>
<feature type="compositionally biased region" description="Basic and acidic residues" evidence="1">
    <location>
        <begin position="1"/>
        <end position="12"/>
    </location>
</feature>
<feature type="compositionally biased region" description="Polar residues" evidence="1">
    <location>
        <begin position="35"/>
        <end position="49"/>
    </location>
</feature>
<dbReference type="EMBL" id="JASPKY010000952">
    <property type="protein sequence ID" value="KAK9679958.1"/>
    <property type="molecule type" value="Genomic_DNA"/>
</dbReference>